<reference evidence="16" key="2">
    <citation type="submission" date="2021-04" db="EMBL/GenBank/DDBJ databases">
        <authorList>
            <person name="Podell S."/>
        </authorList>
    </citation>
    <scope>NUCLEOTIDE SEQUENCE</scope>
    <source>
        <strain evidence="16">Hildebrandi</strain>
    </source>
</reference>
<evidence type="ECO:0000256" key="3">
    <source>
        <dbReference type="ARBA" id="ARBA00012483"/>
    </source>
</evidence>
<evidence type="ECO:0000256" key="2">
    <source>
        <dbReference type="ARBA" id="ARBA00004141"/>
    </source>
</evidence>
<dbReference type="SMART" id="SM00184">
    <property type="entry name" value="RING"/>
    <property type="match status" value="1"/>
</dbReference>
<gene>
    <name evidence="16" type="ORF">IV203_003803</name>
</gene>
<feature type="chain" id="PRO_5039886353" description="RING-type E3 ubiquitin transferase" evidence="14">
    <location>
        <begin position="23"/>
        <end position="383"/>
    </location>
</feature>
<keyword evidence="9" id="KW-0862">Zinc</keyword>
<dbReference type="PANTHER" id="PTHR45977:SF4">
    <property type="entry name" value="RING-TYPE DOMAIN-CONTAINING PROTEIN"/>
    <property type="match status" value="1"/>
</dbReference>
<keyword evidence="10" id="KW-1133">Transmembrane helix</keyword>
<evidence type="ECO:0000256" key="14">
    <source>
        <dbReference type="SAM" id="SignalP"/>
    </source>
</evidence>
<sequence length="383" mass="43611">MGLLSYIVVLGWLLLSMDDTNSSSSSSSRSGLSVLPVLNQFSIPPTDNTVPILNHMGQENDVVTVNNVMSNDIRNLKDILHLLQSMDMMTTNTGKQNLEDINKRNIIVRKRRSDRSHLTNKRQQRRRRSNRIQHEAFLTIGERQIRSKLNGQGFEWIAFPACFLLLILSIHRVWTERYAVRNNESASSSSQSVPSLLQTAPNLGWNRNNNRNRNRSLSYNQDRLASVLQTLDLINQDRQERGEPIVSLESYLAFQQVLNDRSVWIGLAERFRQEGSIMDGSNNGTNGTATGNAIARRGISNQQLEHLCPQWTMTGTNSTTTNTHCHHEECSICLTTHDVGDILRTLPCRHTFHKDCIDRWMVQSMFCPMCKYSLSIRDKSSPS</sequence>
<evidence type="ECO:0000259" key="15">
    <source>
        <dbReference type="PROSITE" id="PS50089"/>
    </source>
</evidence>
<comment type="subcellular location">
    <subcellularLocation>
        <location evidence="2">Membrane</location>
        <topology evidence="2">Multi-pass membrane protein</topology>
    </subcellularLocation>
</comment>
<dbReference type="GO" id="GO:0016020">
    <property type="term" value="C:membrane"/>
    <property type="evidence" value="ECO:0007669"/>
    <property type="project" value="UniProtKB-SubCell"/>
</dbReference>
<dbReference type="Proteomes" id="UP000693970">
    <property type="component" value="Unassembled WGS sequence"/>
</dbReference>
<keyword evidence="11" id="KW-0472">Membrane</keyword>
<evidence type="ECO:0000256" key="11">
    <source>
        <dbReference type="ARBA" id="ARBA00023136"/>
    </source>
</evidence>
<dbReference type="InterPro" id="IPR001841">
    <property type="entry name" value="Znf_RING"/>
</dbReference>
<keyword evidence="4" id="KW-0808">Transferase</keyword>
<keyword evidence="6" id="KW-0479">Metal-binding</keyword>
<evidence type="ECO:0000256" key="9">
    <source>
        <dbReference type="ARBA" id="ARBA00022833"/>
    </source>
</evidence>
<dbReference type="Pfam" id="PF13639">
    <property type="entry name" value="zf-RING_2"/>
    <property type="match status" value="1"/>
</dbReference>
<comment type="catalytic activity">
    <reaction evidence="1">
        <text>S-ubiquitinyl-[E2 ubiquitin-conjugating enzyme]-L-cysteine + [acceptor protein]-L-lysine = [E2 ubiquitin-conjugating enzyme]-L-cysteine + N(6)-ubiquitinyl-[acceptor protein]-L-lysine.</text>
        <dbReference type="EC" id="2.3.2.27"/>
    </reaction>
</comment>
<comment type="caution">
    <text evidence="16">The sequence shown here is derived from an EMBL/GenBank/DDBJ whole genome shotgun (WGS) entry which is preliminary data.</text>
</comment>
<dbReference type="GO" id="GO:0016567">
    <property type="term" value="P:protein ubiquitination"/>
    <property type="evidence" value="ECO:0007669"/>
    <property type="project" value="TreeGrafter"/>
</dbReference>
<evidence type="ECO:0000256" key="6">
    <source>
        <dbReference type="ARBA" id="ARBA00022723"/>
    </source>
</evidence>
<keyword evidence="5" id="KW-0812">Transmembrane</keyword>
<accession>A0A9K3PP27</accession>
<dbReference type="GO" id="GO:0006511">
    <property type="term" value="P:ubiquitin-dependent protein catabolic process"/>
    <property type="evidence" value="ECO:0007669"/>
    <property type="project" value="TreeGrafter"/>
</dbReference>
<dbReference type="EMBL" id="JAGRRH010000016">
    <property type="protein sequence ID" value="KAG7354447.1"/>
    <property type="molecule type" value="Genomic_DNA"/>
</dbReference>
<feature type="region of interest" description="Disordered" evidence="13">
    <location>
        <begin position="112"/>
        <end position="131"/>
    </location>
</feature>
<evidence type="ECO:0000313" key="16">
    <source>
        <dbReference type="EMBL" id="KAG7354447.1"/>
    </source>
</evidence>
<evidence type="ECO:0000256" key="1">
    <source>
        <dbReference type="ARBA" id="ARBA00000900"/>
    </source>
</evidence>
<evidence type="ECO:0000256" key="12">
    <source>
        <dbReference type="PROSITE-ProRule" id="PRU00175"/>
    </source>
</evidence>
<dbReference type="GO" id="GO:0008270">
    <property type="term" value="F:zinc ion binding"/>
    <property type="evidence" value="ECO:0007669"/>
    <property type="project" value="UniProtKB-KW"/>
</dbReference>
<keyword evidence="17" id="KW-1185">Reference proteome</keyword>
<proteinExistence type="predicted"/>
<keyword evidence="8" id="KW-0833">Ubl conjugation pathway</keyword>
<feature type="domain" description="RING-type" evidence="15">
    <location>
        <begin position="330"/>
        <end position="371"/>
    </location>
</feature>
<evidence type="ECO:0000256" key="10">
    <source>
        <dbReference type="ARBA" id="ARBA00022989"/>
    </source>
</evidence>
<dbReference type="PANTHER" id="PTHR45977">
    <property type="entry name" value="TARGET OF ERK KINASE MPK-1"/>
    <property type="match status" value="1"/>
</dbReference>
<dbReference type="OrthoDB" id="5357315at2759"/>
<dbReference type="PROSITE" id="PS50089">
    <property type="entry name" value="ZF_RING_2"/>
    <property type="match status" value="1"/>
</dbReference>
<dbReference type="GO" id="GO:0061630">
    <property type="term" value="F:ubiquitin protein ligase activity"/>
    <property type="evidence" value="ECO:0007669"/>
    <property type="project" value="UniProtKB-EC"/>
</dbReference>
<reference evidence="16" key="1">
    <citation type="journal article" date="2021" name="Sci. Rep.">
        <title>Diploid genomic architecture of Nitzschia inconspicua, an elite biomass production diatom.</title>
        <authorList>
            <person name="Oliver A."/>
            <person name="Podell S."/>
            <person name="Pinowska A."/>
            <person name="Traller J.C."/>
            <person name="Smith S.R."/>
            <person name="McClure R."/>
            <person name="Beliaev A."/>
            <person name="Bohutskyi P."/>
            <person name="Hill E.A."/>
            <person name="Rabines A."/>
            <person name="Zheng H."/>
            <person name="Allen L.Z."/>
            <person name="Kuo A."/>
            <person name="Grigoriev I.V."/>
            <person name="Allen A.E."/>
            <person name="Hazlebeck D."/>
            <person name="Allen E.E."/>
        </authorList>
    </citation>
    <scope>NUCLEOTIDE SEQUENCE</scope>
    <source>
        <strain evidence="16">Hildebrandi</strain>
    </source>
</reference>
<evidence type="ECO:0000256" key="7">
    <source>
        <dbReference type="ARBA" id="ARBA00022771"/>
    </source>
</evidence>
<evidence type="ECO:0000256" key="8">
    <source>
        <dbReference type="ARBA" id="ARBA00022786"/>
    </source>
</evidence>
<keyword evidence="14" id="KW-0732">Signal</keyword>
<evidence type="ECO:0000313" key="17">
    <source>
        <dbReference type="Proteomes" id="UP000693970"/>
    </source>
</evidence>
<evidence type="ECO:0000256" key="5">
    <source>
        <dbReference type="ARBA" id="ARBA00022692"/>
    </source>
</evidence>
<feature type="signal peptide" evidence="14">
    <location>
        <begin position="1"/>
        <end position="22"/>
    </location>
</feature>
<dbReference type="EC" id="2.3.2.27" evidence="3"/>
<keyword evidence="7 12" id="KW-0863">Zinc-finger</keyword>
<protein>
    <recommendedName>
        <fullName evidence="3">RING-type E3 ubiquitin transferase</fullName>
        <ecNumber evidence="3">2.3.2.27</ecNumber>
    </recommendedName>
</protein>
<evidence type="ECO:0000256" key="4">
    <source>
        <dbReference type="ARBA" id="ARBA00022679"/>
    </source>
</evidence>
<organism evidence="16 17">
    <name type="scientific">Nitzschia inconspicua</name>
    <dbReference type="NCBI Taxonomy" id="303405"/>
    <lineage>
        <taxon>Eukaryota</taxon>
        <taxon>Sar</taxon>
        <taxon>Stramenopiles</taxon>
        <taxon>Ochrophyta</taxon>
        <taxon>Bacillariophyta</taxon>
        <taxon>Bacillariophyceae</taxon>
        <taxon>Bacillariophycidae</taxon>
        <taxon>Bacillariales</taxon>
        <taxon>Bacillariaceae</taxon>
        <taxon>Nitzschia</taxon>
    </lineage>
</organism>
<name>A0A9K3PP27_9STRA</name>
<dbReference type="AlphaFoldDB" id="A0A9K3PP27"/>
<evidence type="ECO:0000256" key="13">
    <source>
        <dbReference type="SAM" id="MobiDB-lite"/>
    </source>
</evidence>